<gene>
    <name evidence="2" type="ORF">V865_002323</name>
</gene>
<evidence type="ECO:0000259" key="1">
    <source>
        <dbReference type="Pfam" id="PF00005"/>
    </source>
</evidence>
<name>A0AAX4KFA8_9TREE</name>
<sequence>MRLDYMVVNQGTKFSAGERQLIALIRAMVKKAKILILNEATSSVDLETDSLIQKIVQNEFSGVTLLSIAHRIQTVINYGKILTMDRGRVVDFDTPSRLYDDPQSIFRKLCDKSVSARHKLNTV</sequence>
<dbReference type="InterPro" id="IPR039421">
    <property type="entry name" value="Type_1_exporter"/>
</dbReference>
<dbReference type="GO" id="GO:0005524">
    <property type="term" value="F:ATP binding"/>
    <property type="evidence" value="ECO:0007669"/>
    <property type="project" value="InterPro"/>
</dbReference>
<dbReference type="Gene3D" id="3.40.50.300">
    <property type="entry name" value="P-loop containing nucleotide triphosphate hydrolases"/>
    <property type="match status" value="1"/>
</dbReference>
<dbReference type="Pfam" id="PF00005">
    <property type="entry name" value="ABC_tran"/>
    <property type="match status" value="1"/>
</dbReference>
<dbReference type="Proteomes" id="UP001358614">
    <property type="component" value="Chromosome 1"/>
</dbReference>
<dbReference type="GO" id="GO:0016887">
    <property type="term" value="F:ATP hydrolysis activity"/>
    <property type="evidence" value="ECO:0007669"/>
    <property type="project" value="InterPro"/>
</dbReference>
<evidence type="ECO:0000313" key="3">
    <source>
        <dbReference type="Proteomes" id="UP001358614"/>
    </source>
</evidence>
<dbReference type="InterPro" id="IPR003439">
    <property type="entry name" value="ABC_transporter-like_ATP-bd"/>
</dbReference>
<proteinExistence type="predicted"/>
<accession>A0AAX4KFA8</accession>
<dbReference type="RefSeq" id="XP_066082222.1">
    <property type="nucleotide sequence ID" value="XM_066226125.1"/>
</dbReference>
<keyword evidence="3" id="KW-1185">Reference proteome</keyword>
<dbReference type="AlphaFoldDB" id="A0AAX4KFA8"/>
<organism evidence="2 3">
    <name type="scientific">Kwoniella europaea PYCC6329</name>
    <dbReference type="NCBI Taxonomy" id="1423913"/>
    <lineage>
        <taxon>Eukaryota</taxon>
        <taxon>Fungi</taxon>
        <taxon>Dikarya</taxon>
        <taxon>Basidiomycota</taxon>
        <taxon>Agaricomycotina</taxon>
        <taxon>Tremellomycetes</taxon>
        <taxon>Tremellales</taxon>
        <taxon>Cryptococcaceae</taxon>
        <taxon>Kwoniella</taxon>
    </lineage>
</organism>
<feature type="domain" description="ABC transporter" evidence="1">
    <location>
        <begin position="8"/>
        <end position="42"/>
    </location>
</feature>
<reference evidence="2 3" key="1">
    <citation type="submission" date="2024-01" db="EMBL/GenBank/DDBJ databases">
        <title>Comparative genomics of Cryptococcus and Kwoniella reveals pathogenesis evolution and contrasting modes of karyotype evolution via chromosome fusion or intercentromeric recombination.</title>
        <authorList>
            <person name="Coelho M.A."/>
            <person name="David-Palma M."/>
            <person name="Shea T."/>
            <person name="Bowers K."/>
            <person name="McGinley-Smith S."/>
            <person name="Mohammad A.W."/>
            <person name="Gnirke A."/>
            <person name="Yurkov A.M."/>
            <person name="Nowrousian M."/>
            <person name="Sun S."/>
            <person name="Cuomo C.A."/>
            <person name="Heitman J."/>
        </authorList>
    </citation>
    <scope>NUCLEOTIDE SEQUENCE [LARGE SCALE GENOMIC DNA]</scope>
    <source>
        <strain evidence="2 3">PYCC6329</strain>
    </source>
</reference>
<dbReference type="KEGG" id="ker:91101127"/>
<protein>
    <recommendedName>
        <fullName evidence="1">ABC transporter domain-containing protein</fullName>
    </recommendedName>
</protein>
<dbReference type="GeneID" id="91101127"/>
<dbReference type="SUPFAM" id="SSF52540">
    <property type="entry name" value="P-loop containing nucleoside triphosphate hydrolases"/>
    <property type="match status" value="1"/>
</dbReference>
<dbReference type="InterPro" id="IPR027417">
    <property type="entry name" value="P-loop_NTPase"/>
</dbReference>
<dbReference type="EMBL" id="CP144089">
    <property type="protein sequence ID" value="WWD04255.1"/>
    <property type="molecule type" value="Genomic_DNA"/>
</dbReference>
<evidence type="ECO:0000313" key="2">
    <source>
        <dbReference type="EMBL" id="WWD04255.1"/>
    </source>
</evidence>
<dbReference type="PANTHER" id="PTHR43394">
    <property type="entry name" value="ATP-DEPENDENT PERMEASE MDL1, MITOCHONDRIAL"/>
    <property type="match status" value="1"/>
</dbReference>